<dbReference type="Gene3D" id="3.80.10.10">
    <property type="entry name" value="Ribonuclease Inhibitor"/>
    <property type="match status" value="1"/>
</dbReference>
<dbReference type="InterPro" id="IPR032675">
    <property type="entry name" value="LRR_dom_sf"/>
</dbReference>
<name>A0A0C9VKH9_SPHS4</name>
<protein>
    <recommendedName>
        <fullName evidence="3">F-box domain-containing protein</fullName>
    </recommendedName>
</protein>
<evidence type="ECO:0000313" key="2">
    <source>
        <dbReference type="Proteomes" id="UP000054279"/>
    </source>
</evidence>
<evidence type="ECO:0000313" key="1">
    <source>
        <dbReference type="EMBL" id="KIJ38255.1"/>
    </source>
</evidence>
<dbReference type="HOGENOM" id="CLU_1462234_0_0_1"/>
<dbReference type="EMBL" id="KN837162">
    <property type="protein sequence ID" value="KIJ38255.1"/>
    <property type="molecule type" value="Genomic_DNA"/>
</dbReference>
<gene>
    <name evidence="1" type="ORF">M422DRAFT_259164</name>
</gene>
<dbReference type="SUPFAM" id="SSF52047">
    <property type="entry name" value="RNI-like"/>
    <property type="match status" value="1"/>
</dbReference>
<dbReference type="Proteomes" id="UP000054279">
    <property type="component" value="Unassembled WGS sequence"/>
</dbReference>
<proteinExistence type="predicted"/>
<dbReference type="AlphaFoldDB" id="A0A0C9VKH9"/>
<sequence length="185" mass="21333">MDSALFQNAETLLAGCYNLKELSWNISRWYSADAYPGFGDGSSAPRISLDLKFPLLQSLHSVIENVEDAALEVFHDMANRIDAPKLRSLIIEGSPYGTELRWMGLLLRRNPQLQELRISYFSLKESDYWEDFFTPLTELKTLIISRVSPPNEFLQSIFPSSRDSETVLRYLPNLDRFVIEWLHQG</sequence>
<keyword evidence="2" id="KW-1185">Reference proteome</keyword>
<accession>A0A0C9VKH9</accession>
<organism evidence="1 2">
    <name type="scientific">Sphaerobolus stellatus (strain SS14)</name>
    <dbReference type="NCBI Taxonomy" id="990650"/>
    <lineage>
        <taxon>Eukaryota</taxon>
        <taxon>Fungi</taxon>
        <taxon>Dikarya</taxon>
        <taxon>Basidiomycota</taxon>
        <taxon>Agaricomycotina</taxon>
        <taxon>Agaricomycetes</taxon>
        <taxon>Phallomycetidae</taxon>
        <taxon>Geastrales</taxon>
        <taxon>Sphaerobolaceae</taxon>
        <taxon>Sphaerobolus</taxon>
    </lineage>
</organism>
<reference evidence="1 2" key="1">
    <citation type="submission" date="2014-06" db="EMBL/GenBank/DDBJ databases">
        <title>Evolutionary Origins and Diversification of the Mycorrhizal Mutualists.</title>
        <authorList>
            <consortium name="DOE Joint Genome Institute"/>
            <consortium name="Mycorrhizal Genomics Consortium"/>
            <person name="Kohler A."/>
            <person name="Kuo A."/>
            <person name="Nagy L.G."/>
            <person name="Floudas D."/>
            <person name="Copeland A."/>
            <person name="Barry K.W."/>
            <person name="Cichocki N."/>
            <person name="Veneault-Fourrey C."/>
            <person name="LaButti K."/>
            <person name="Lindquist E.A."/>
            <person name="Lipzen A."/>
            <person name="Lundell T."/>
            <person name="Morin E."/>
            <person name="Murat C."/>
            <person name="Riley R."/>
            <person name="Ohm R."/>
            <person name="Sun H."/>
            <person name="Tunlid A."/>
            <person name="Henrissat B."/>
            <person name="Grigoriev I.V."/>
            <person name="Hibbett D.S."/>
            <person name="Martin F."/>
        </authorList>
    </citation>
    <scope>NUCLEOTIDE SEQUENCE [LARGE SCALE GENOMIC DNA]</scope>
    <source>
        <strain evidence="1 2">SS14</strain>
    </source>
</reference>
<evidence type="ECO:0008006" key="3">
    <source>
        <dbReference type="Google" id="ProtNLM"/>
    </source>
</evidence>